<accession>A0A2S7U7W2</accession>
<dbReference type="OrthoDB" id="1292260at2"/>
<dbReference type="RefSeq" id="WP_105069863.1">
    <property type="nucleotide sequence ID" value="NZ_MTPW01000001.1"/>
</dbReference>
<feature type="chain" id="PRO_5015460352" description="Secretion system C-terminal sorting domain-containing protein" evidence="3">
    <location>
        <begin position="22"/>
        <end position="991"/>
    </location>
</feature>
<feature type="domain" description="Secretion system C-terminal sorting" evidence="4">
    <location>
        <begin position="913"/>
        <end position="990"/>
    </location>
</feature>
<dbReference type="AlphaFoldDB" id="A0A2S7U7W2"/>
<evidence type="ECO:0000259" key="4">
    <source>
        <dbReference type="Pfam" id="PF18962"/>
    </source>
</evidence>
<dbReference type="EMBL" id="MTPW01000001">
    <property type="protein sequence ID" value="PQJ30680.1"/>
    <property type="molecule type" value="Genomic_DNA"/>
</dbReference>
<evidence type="ECO:0000313" key="6">
    <source>
        <dbReference type="Proteomes" id="UP000239747"/>
    </source>
</evidence>
<dbReference type="Proteomes" id="UP000239747">
    <property type="component" value="Unassembled WGS sequence"/>
</dbReference>
<dbReference type="Pfam" id="PF18962">
    <property type="entry name" value="Por_Secre_tail"/>
    <property type="match status" value="1"/>
</dbReference>
<proteinExistence type="predicted"/>
<evidence type="ECO:0000256" key="1">
    <source>
        <dbReference type="ARBA" id="ARBA00022729"/>
    </source>
</evidence>
<comment type="caution">
    <text evidence="5">The sequence shown here is derived from an EMBL/GenBank/DDBJ whole genome shotgun (WGS) entry which is preliminary data.</text>
</comment>
<dbReference type="NCBIfam" id="TIGR04183">
    <property type="entry name" value="Por_Secre_tail"/>
    <property type="match status" value="1"/>
</dbReference>
<organism evidence="5 6">
    <name type="scientific">Nonlabens arenilitoris</name>
    <dbReference type="NCBI Taxonomy" id="1217969"/>
    <lineage>
        <taxon>Bacteria</taxon>
        <taxon>Pseudomonadati</taxon>
        <taxon>Bacteroidota</taxon>
        <taxon>Flavobacteriia</taxon>
        <taxon>Flavobacteriales</taxon>
        <taxon>Flavobacteriaceae</taxon>
        <taxon>Nonlabens</taxon>
    </lineage>
</organism>
<evidence type="ECO:0000256" key="3">
    <source>
        <dbReference type="SAM" id="SignalP"/>
    </source>
</evidence>
<feature type="coiled-coil region" evidence="2">
    <location>
        <begin position="20"/>
        <end position="47"/>
    </location>
</feature>
<evidence type="ECO:0000256" key="2">
    <source>
        <dbReference type="SAM" id="Coils"/>
    </source>
</evidence>
<keyword evidence="2" id="KW-0175">Coiled coil</keyword>
<evidence type="ECO:0000313" key="5">
    <source>
        <dbReference type="EMBL" id="PQJ30680.1"/>
    </source>
</evidence>
<gene>
    <name evidence="5" type="ORF">BST92_01460</name>
</gene>
<feature type="signal peptide" evidence="3">
    <location>
        <begin position="1"/>
        <end position="21"/>
    </location>
</feature>
<keyword evidence="6" id="KW-1185">Reference proteome</keyword>
<reference evidence="5 6" key="1">
    <citation type="submission" date="2017-01" db="EMBL/GenBank/DDBJ databases">
        <title>Trade-off between light-utilization and light-protection in marine flavobacteria.</title>
        <authorList>
            <person name="Kumagai Y."/>
            <person name="Yoshizawa S."/>
            <person name="Kogure K."/>
            <person name="Iwasaki W."/>
        </authorList>
    </citation>
    <scope>NUCLEOTIDE SEQUENCE [LARGE SCALE GENOMIC DNA]</scope>
    <source>
        <strain evidence="5 6">KCTC 32109</strain>
    </source>
</reference>
<dbReference type="InterPro" id="IPR026444">
    <property type="entry name" value="Secre_tail"/>
</dbReference>
<sequence length="991" mass="108304">MKKLYAIVLILCMGSSAFLNAQELNEKERYQAQLKVEEKIAAFIQENMDDVVPEKHLYNYIEKLRNADEHTIEELASIPFSEILTIYKKDYLRSLYFANNPKASSLFKAIAAPVCTNGDFESGVFDTSLAGESGIYNLGECDAIPLIGASNIIFNPEAFGNANHFNITNVGLDPIVAYGGGSLQMVNNGNHAVRVNAPLICNTSTGNPNGGINKLIKSITLQDDGVQEINFSYALVADYPNHPNENPFFMARALDASNNTLDRFCIVSNPDPSVNPFINSFADYPGCATNQVVWQDWTCGSLTVNGKAGDVITLEFIVSDCGQTAHFGYAYIDDICAVSCNGNGQGSIQLTPMDPCQSTPLQVCGTYTLPNLNGTTGSINSIELDILQNGTVVNTLTTSTNGAGIFCFNVNSADMIGQYGGYDFQANVIFNIGSGTQPATDSQTNPGQNNDYIFENPDCCPTDASFNAFIDTSGLLAISSFTDYSAFIPTHEWYVLSSPNSSGGPYTPVYSIQDNGPATINLITNAQPGLYYTVIHILKSNDCADICESKVLYYNNGSRRGEELDYRSNQDCCLALQFWADGPGQTSNLSGDFQVGVDFNGTITTNVINPYNGHPGITHSWKLYSSPNATGGPYTLVDSQTGINYSYSSISDGVYYFVLHKVQTDCGEVCFVQDICRNCANRGSSSLAGEIDCDFFDTTTVNCTATEKHEYSCKTNMLEWAAVPGALGYVIEVNYNDPDCCPRSTILPTSQRFEVGPNTTTLNIPINRSGCFSYSIGTRCADSRLPKWTTKECVSCNTIIQPLCAAPTSTNFNCERGIISWTGSPSFNDYVVEYTYNDPDCCPSNQRPITNRVNVTGTSLQILIPTTAYCISYRVGTICPDIREPRWTAKTCQTCRGVGISPKNRNLGTTEVLPNPSDGLTSLKFESDINKLQKIIIYNLNGNVVDTIDIPTYEGSIYKMLWDSRNILEKGMYLISFESSKTKIVEKLIIK</sequence>
<protein>
    <recommendedName>
        <fullName evidence="4">Secretion system C-terminal sorting domain-containing protein</fullName>
    </recommendedName>
</protein>
<keyword evidence="1 3" id="KW-0732">Signal</keyword>
<name>A0A2S7U7W2_9FLAO</name>